<protein>
    <submittedName>
        <fullName evidence="1">3955_t:CDS:1</fullName>
    </submittedName>
</protein>
<gene>
    <name evidence="1" type="ORF">ACOLOM_LOCUS2466</name>
</gene>
<organism evidence="1 2">
    <name type="scientific">Acaulospora colombiana</name>
    <dbReference type="NCBI Taxonomy" id="27376"/>
    <lineage>
        <taxon>Eukaryota</taxon>
        <taxon>Fungi</taxon>
        <taxon>Fungi incertae sedis</taxon>
        <taxon>Mucoromycota</taxon>
        <taxon>Glomeromycotina</taxon>
        <taxon>Glomeromycetes</taxon>
        <taxon>Diversisporales</taxon>
        <taxon>Acaulosporaceae</taxon>
        <taxon>Acaulospora</taxon>
    </lineage>
</organism>
<proteinExistence type="predicted"/>
<accession>A0ACA9KTY4</accession>
<evidence type="ECO:0000313" key="1">
    <source>
        <dbReference type="EMBL" id="CAG8493247.1"/>
    </source>
</evidence>
<keyword evidence="2" id="KW-1185">Reference proteome</keyword>
<sequence length="369" mass="43320">MENCWEQLGEDTVLEFSEWMRRYFLDSTFLLSTSIQKHSITNYYNSLSIDKKNTTVIEGAFKETETFLKALEDVTMCLVYFMIVPKFVRNFPGIRWYSQRLKNQLNWMRNSVCNIAKARREEIEKTPEDQELTKDMLTMFLTINTSRDITERIADSLHDKPMTDDKTIINFVEIMAGGIGTSTQSICFLIHYLSNYPRVKEKLVEEFDRVLGKDPDYKITYEDMSKLEYCDAVINECARIFTIVPAIPRINSNPDELGGFKFPAKTQFILNIQGVHKHKSLWENPEEFIPERFMEKDDKSIKGFLYNFGGGLRKCPGRILAMMEIKFTLAMLYRKYDVELVNMNAPIKTYVTTFRVCKELKLRIKKRKI</sequence>
<comment type="caution">
    <text evidence="1">The sequence shown here is derived from an EMBL/GenBank/DDBJ whole genome shotgun (WGS) entry which is preliminary data.</text>
</comment>
<reference evidence="1" key="1">
    <citation type="submission" date="2021-06" db="EMBL/GenBank/DDBJ databases">
        <authorList>
            <person name="Kallberg Y."/>
            <person name="Tangrot J."/>
            <person name="Rosling A."/>
        </authorList>
    </citation>
    <scope>NUCLEOTIDE SEQUENCE</scope>
    <source>
        <strain evidence="1">CL356</strain>
    </source>
</reference>
<name>A0ACA9KTY4_9GLOM</name>
<dbReference type="EMBL" id="CAJVPT010003240">
    <property type="protein sequence ID" value="CAG8493247.1"/>
    <property type="molecule type" value="Genomic_DNA"/>
</dbReference>
<dbReference type="Proteomes" id="UP000789525">
    <property type="component" value="Unassembled WGS sequence"/>
</dbReference>
<evidence type="ECO:0000313" key="2">
    <source>
        <dbReference type="Proteomes" id="UP000789525"/>
    </source>
</evidence>